<dbReference type="RefSeq" id="WP_161392429.1">
    <property type="nucleotide sequence ID" value="NZ_JBHSCP010000003.1"/>
</dbReference>
<dbReference type="InterPro" id="IPR020846">
    <property type="entry name" value="MFS_dom"/>
</dbReference>
<evidence type="ECO:0000313" key="8">
    <source>
        <dbReference type="EMBL" id="MXP00707.1"/>
    </source>
</evidence>
<evidence type="ECO:0000313" key="9">
    <source>
        <dbReference type="Proteomes" id="UP000469430"/>
    </source>
</evidence>
<feature type="transmembrane region" description="Helical" evidence="6">
    <location>
        <begin position="12"/>
        <end position="35"/>
    </location>
</feature>
<feature type="domain" description="Major facilitator superfamily (MFS) profile" evidence="7">
    <location>
        <begin position="13"/>
        <end position="393"/>
    </location>
</feature>
<keyword evidence="9" id="KW-1185">Reference proteome</keyword>
<dbReference type="AlphaFoldDB" id="A0A6I4TXF6"/>
<feature type="transmembrane region" description="Helical" evidence="6">
    <location>
        <begin position="79"/>
        <end position="98"/>
    </location>
</feature>
<accession>A0A6I4TXF6</accession>
<feature type="transmembrane region" description="Helical" evidence="6">
    <location>
        <begin position="104"/>
        <end position="125"/>
    </location>
</feature>
<feature type="transmembrane region" description="Helical" evidence="6">
    <location>
        <begin position="281"/>
        <end position="299"/>
    </location>
</feature>
<keyword evidence="5 6" id="KW-0472">Membrane</keyword>
<dbReference type="PANTHER" id="PTHR23504:SF15">
    <property type="entry name" value="MAJOR FACILITATOR SUPERFAMILY (MFS) PROFILE DOMAIN-CONTAINING PROTEIN"/>
    <property type="match status" value="1"/>
</dbReference>
<sequence>MSAENAAAKGNGALIVLLLIVFINIAGFGIVIPLLPFYADSFGIDAWQVTVLFSAYSVGQFVGEPVWGRISDRWGRKPVLLFTMAVVGISYALLAYAPDYWTALLLRLFAGVAGGNMGVTQAYVADITPPHQRTARLGLLGAAFGVGFMVGPAIGGLLVVEGAGLAGFRPPLLVACGLSLLAVVGIIALLKETRHAATAQGQRARLRDAMANPIIFNVLLTTLVAISAFSAMEAIFGLWTKARFGWGPHEVGLTFAMIGALSALTQAVVAGWLVRRIGEASTLALGLAISGVSLIAQVYAPNGAWLVGLIPLTVLGISITNPAIAGLISHASEPHQQGAMLGLNGALSALARIIGPLVAGVLFSAVSVDAPYVFAGLGLFPAAWIGWRINAKLAERRAAAEVW</sequence>
<dbReference type="Gene3D" id="1.20.1250.20">
    <property type="entry name" value="MFS general substrate transporter like domains"/>
    <property type="match status" value="1"/>
</dbReference>
<comment type="caution">
    <text evidence="8">The sequence shown here is derived from an EMBL/GenBank/DDBJ whole genome shotgun (WGS) entry which is preliminary data.</text>
</comment>
<dbReference type="InterPro" id="IPR011701">
    <property type="entry name" value="MFS"/>
</dbReference>
<protein>
    <submittedName>
        <fullName evidence="8">MFS transporter</fullName>
    </submittedName>
</protein>
<reference evidence="8 9" key="1">
    <citation type="submission" date="2019-12" db="EMBL/GenBank/DDBJ databases">
        <title>Genomic-based taxomic classification of the family Erythrobacteraceae.</title>
        <authorList>
            <person name="Xu L."/>
        </authorList>
    </citation>
    <scope>NUCLEOTIDE SEQUENCE [LARGE SCALE GENOMIC DNA]</scope>
    <source>
        <strain evidence="8 9">S36</strain>
    </source>
</reference>
<dbReference type="CDD" id="cd17330">
    <property type="entry name" value="MFS_SLC46_TetA_like"/>
    <property type="match status" value="1"/>
</dbReference>
<comment type="subcellular location">
    <subcellularLocation>
        <location evidence="1">Membrane</location>
        <topology evidence="1">Multi-pass membrane protein</topology>
    </subcellularLocation>
</comment>
<feature type="transmembrane region" description="Helical" evidence="6">
    <location>
        <begin position="211"/>
        <end position="239"/>
    </location>
</feature>
<dbReference type="Proteomes" id="UP000469430">
    <property type="component" value="Unassembled WGS sequence"/>
</dbReference>
<organism evidence="8 9">
    <name type="scientific">Croceibacterium xixiisoli</name>
    <dbReference type="NCBI Taxonomy" id="1476466"/>
    <lineage>
        <taxon>Bacteria</taxon>
        <taxon>Pseudomonadati</taxon>
        <taxon>Pseudomonadota</taxon>
        <taxon>Alphaproteobacteria</taxon>
        <taxon>Sphingomonadales</taxon>
        <taxon>Erythrobacteraceae</taxon>
        <taxon>Croceibacterium</taxon>
    </lineage>
</organism>
<evidence type="ECO:0000256" key="5">
    <source>
        <dbReference type="ARBA" id="ARBA00023136"/>
    </source>
</evidence>
<evidence type="ECO:0000256" key="2">
    <source>
        <dbReference type="ARBA" id="ARBA00022448"/>
    </source>
</evidence>
<dbReference type="Pfam" id="PF07690">
    <property type="entry name" value="MFS_1"/>
    <property type="match status" value="1"/>
</dbReference>
<feature type="transmembrane region" description="Helical" evidence="6">
    <location>
        <begin position="137"/>
        <end position="160"/>
    </location>
</feature>
<dbReference type="GO" id="GO:0016020">
    <property type="term" value="C:membrane"/>
    <property type="evidence" value="ECO:0007669"/>
    <property type="project" value="UniProtKB-SubCell"/>
</dbReference>
<gene>
    <name evidence="8" type="ORF">GRI97_17085</name>
</gene>
<feature type="transmembrane region" description="Helical" evidence="6">
    <location>
        <begin position="370"/>
        <end position="387"/>
    </location>
</feature>
<feature type="transmembrane region" description="Helical" evidence="6">
    <location>
        <begin position="47"/>
        <end position="67"/>
    </location>
</feature>
<feature type="transmembrane region" description="Helical" evidence="6">
    <location>
        <begin position="251"/>
        <end position="274"/>
    </location>
</feature>
<proteinExistence type="predicted"/>
<dbReference type="SUPFAM" id="SSF103473">
    <property type="entry name" value="MFS general substrate transporter"/>
    <property type="match status" value="1"/>
</dbReference>
<dbReference type="InterPro" id="IPR001958">
    <property type="entry name" value="Tet-R_TetA/multi-R_MdtG-like"/>
</dbReference>
<evidence type="ECO:0000256" key="3">
    <source>
        <dbReference type="ARBA" id="ARBA00022692"/>
    </source>
</evidence>
<dbReference type="EMBL" id="WTYJ01000004">
    <property type="protein sequence ID" value="MXP00707.1"/>
    <property type="molecule type" value="Genomic_DNA"/>
</dbReference>
<evidence type="ECO:0000256" key="4">
    <source>
        <dbReference type="ARBA" id="ARBA00022989"/>
    </source>
</evidence>
<evidence type="ECO:0000259" key="7">
    <source>
        <dbReference type="PROSITE" id="PS50850"/>
    </source>
</evidence>
<keyword evidence="4 6" id="KW-1133">Transmembrane helix</keyword>
<feature type="transmembrane region" description="Helical" evidence="6">
    <location>
        <begin position="172"/>
        <end position="190"/>
    </location>
</feature>
<dbReference type="PRINTS" id="PR01035">
    <property type="entry name" value="TCRTETA"/>
</dbReference>
<dbReference type="InterPro" id="IPR036259">
    <property type="entry name" value="MFS_trans_sf"/>
</dbReference>
<dbReference type="GO" id="GO:0022857">
    <property type="term" value="F:transmembrane transporter activity"/>
    <property type="evidence" value="ECO:0007669"/>
    <property type="project" value="InterPro"/>
</dbReference>
<feature type="transmembrane region" description="Helical" evidence="6">
    <location>
        <begin position="341"/>
        <end position="364"/>
    </location>
</feature>
<dbReference type="PROSITE" id="PS50850">
    <property type="entry name" value="MFS"/>
    <property type="match status" value="1"/>
</dbReference>
<feature type="transmembrane region" description="Helical" evidence="6">
    <location>
        <begin position="305"/>
        <end position="329"/>
    </location>
</feature>
<dbReference type="PANTHER" id="PTHR23504">
    <property type="entry name" value="MAJOR FACILITATOR SUPERFAMILY DOMAIN-CONTAINING PROTEIN 10"/>
    <property type="match status" value="1"/>
</dbReference>
<keyword evidence="3 6" id="KW-0812">Transmembrane</keyword>
<keyword evidence="2" id="KW-0813">Transport</keyword>
<dbReference type="OrthoDB" id="9764259at2"/>
<name>A0A6I4TXF6_9SPHN</name>
<evidence type="ECO:0000256" key="6">
    <source>
        <dbReference type="SAM" id="Phobius"/>
    </source>
</evidence>
<evidence type="ECO:0000256" key="1">
    <source>
        <dbReference type="ARBA" id="ARBA00004141"/>
    </source>
</evidence>